<dbReference type="InterPro" id="IPR011042">
    <property type="entry name" value="6-blade_b-propeller_TolB-like"/>
</dbReference>
<keyword evidence="5 7" id="KW-0378">Hydrolase</keyword>
<comment type="caution">
    <text evidence="13">The sequence shown here is derived from an EMBL/GenBank/DDBJ whole genome shotgun (WGS) entry which is preliminary data.</text>
</comment>
<feature type="compositionally biased region" description="Basic and acidic residues" evidence="10">
    <location>
        <begin position="568"/>
        <end position="586"/>
    </location>
</feature>
<sequence>MKKLFFITTFLVALAKSLLGAETPTWLRYPAISPDGTTLVFQYKGDIFKVDANGGMATALTSNSAYDTQPVWSPDGKTIAFASDRFGNFDIFTIPSEGGSPKRITFYSGNEKPSSFTPDGQFILFSSLISDTPENAMFPSGALPELYSISVNGGRENQVLTSPALFANYNSDQSLLVYQDRKGYEDQWRKHHTSAVTRDIWIYDVKNKKHSKFSSFKGEDLNPIFSPDNKDVYYLSEKSGSMNIWKAPVNNASDLTQITQFEKHPVRFISISKDNTLAYSYNGDIYTQANGAKAQKIDITINTDIKENPISFERMRSGAEEMAVSPDGKEVAFIIRGEVFVTSVEYGTTKRITNTPEQERGVSFSPDGKSLLYASERNGSWNLYQTKVVRDVETNFANSTLLKEEVVLESTPETFQAKFSPDGKEVAFLEERVILKVINLESKKIRTILDGKWNYSYSDGDQHYDWSPDGKWFLVNFYPHTLFMSDVALVDAQGNGTIKNLTESGYSDNSARWSLKGKAMIWFTDKRGYRSHGSWGAQNDVYAQFFTQEAFDDFKLSKEERQIKEEVEKEAKKKKEEAENKDTDKKKDKKDKKKKSDKKDEKKKEDLKIEFSGLEDRQVCLTINPSKLSDAILTPDGKKLFYLSKFESGYDLWVNDLVEHETKKILSLNGGGGAMQFDKEAKNLFLMSGRSIIKVDVASNKRKDISYNAEMYLDKAAERDYMFEHVWRQMKKKFYDPKLHNVDWDFYKAEYKRFLPHINNNYDYAEMLSELLGELNASHTGSGYRPNSKNGDKTANLGAFFDWNYKGDGLKLAEVLEKGPLDKADSKIKAGVIIEKIDGVSLNKNTSYYPLLNHKSGKQVLLSLYNPTTKKRWDETVKPVSGISELLYERWVRENQKKCDKLSNGKIGYVHVQGMNSESFRKVYSEMLGKYGSRDAIIVDTRFNGGGWLHDDLITLLSGKEYAKFSPRDQLFGSDPMSKWKKPSAVLINEGNYSDACAFPFAYQYLKIGKLIGMPVPGTMTAVWWETLQDKSLYFGMPQVGIKDMKGDYIENQQIEPDIKVKNDLEMVTQGEDQQLEAAVKHLLQNL</sequence>
<keyword evidence="3 7" id="KW-0963">Cytoplasm</keyword>
<dbReference type="OrthoDB" id="9815657at2"/>
<dbReference type="Gene3D" id="2.120.10.30">
    <property type="entry name" value="TolB, C-terminal domain"/>
    <property type="match status" value="2"/>
</dbReference>
<dbReference type="AlphaFoldDB" id="A0A4Q1JQY0"/>
<feature type="site" description="Transition state stabilizer; via amide nitrogen" evidence="9">
    <location>
        <position position="995"/>
    </location>
</feature>
<feature type="signal peptide" evidence="11">
    <location>
        <begin position="1"/>
        <end position="21"/>
    </location>
</feature>
<dbReference type="Gene3D" id="2.120.10.60">
    <property type="entry name" value="Tricorn protease N-terminal domain"/>
    <property type="match status" value="1"/>
</dbReference>
<feature type="active site" description="Charge relay system" evidence="8">
    <location>
        <position position="779"/>
    </location>
</feature>
<proteinExistence type="inferred from homology"/>
<keyword evidence="4 7" id="KW-0645">Protease</keyword>
<feature type="active site" description="Nucleophile" evidence="8">
    <location>
        <position position="994"/>
    </location>
</feature>
<keyword evidence="6 7" id="KW-0720">Serine protease</keyword>
<dbReference type="Gene3D" id="2.30.42.10">
    <property type="match status" value="1"/>
</dbReference>
<evidence type="ECO:0000256" key="7">
    <source>
        <dbReference type="PIRNR" id="PIRNR036421"/>
    </source>
</evidence>
<dbReference type="PANTHER" id="PTHR43253:SF1">
    <property type="entry name" value="TRICORN PROTEASE HOMOLOG 2-RELATED"/>
    <property type="match status" value="1"/>
</dbReference>
<dbReference type="CDD" id="cd07562">
    <property type="entry name" value="Peptidase_S41_TRI"/>
    <property type="match status" value="1"/>
</dbReference>
<dbReference type="PIRSF" id="PIRSF036421">
    <property type="entry name" value="Tricorn_protease"/>
    <property type="match status" value="1"/>
</dbReference>
<evidence type="ECO:0000256" key="5">
    <source>
        <dbReference type="ARBA" id="ARBA00022801"/>
    </source>
</evidence>
<protein>
    <recommendedName>
        <fullName evidence="7">Tricorn protease homolog</fullName>
        <ecNumber evidence="7">3.4.21.-</ecNumber>
    </recommendedName>
</protein>
<dbReference type="Proteomes" id="UP000289703">
    <property type="component" value="Unassembled WGS sequence"/>
</dbReference>
<dbReference type="InterPro" id="IPR036034">
    <property type="entry name" value="PDZ_sf"/>
</dbReference>
<dbReference type="InterPro" id="IPR005151">
    <property type="entry name" value="Tail-specific_protease"/>
</dbReference>
<dbReference type="InterPro" id="IPR029045">
    <property type="entry name" value="ClpP/crotonase-like_dom_sf"/>
</dbReference>
<name>A0A4Q1JQY0_9BACT</name>
<organism evidence="13 14">
    <name type="scientific">Ancylomarina salipaludis</name>
    <dbReference type="NCBI Taxonomy" id="2501299"/>
    <lineage>
        <taxon>Bacteria</taxon>
        <taxon>Pseudomonadati</taxon>
        <taxon>Bacteroidota</taxon>
        <taxon>Bacteroidia</taxon>
        <taxon>Marinilabiliales</taxon>
        <taxon>Marinifilaceae</taxon>
        <taxon>Ancylomarina</taxon>
    </lineage>
</organism>
<dbReference type="Pfam" id="PF07676">
    <property type="entry name" value="PD40"/>
    <property type="match status" value="1"/>
</dbReference>
<accession>A0A4Q1JQY0</accession>
<evidence type="ECO:0000313" key="14">
    <source>
        <dbReference type="Proteomes" id="UP000289703"/>
    </source>
</evidence>
<evidence type="ECO:0000256" key="11">
    <source>
        <dbReference type="SAM" id="SignalP"/>
    </source>
</evidence>
<feature type="active site" description="Charge relay system" evidence="8">
    <location>
        <position position="1051"/>
    </location>
</feature>
<dbReference type="SUPFAM" id="SSF50156">
    <property type="entry name" value="PDZ domain-like"/>
    <property type="match status" value="1"/>
</dbReference>
<reference evidence="13 14" key="1">
    <citation type="submission" date="2019-01" db="EMBL/GenBank/DDBJ databases">
        <title>Ancylomarina salipaludis sp. nov., isolated from a salt marsh.</title>
        <authorList>
            <person name="Yoon J.-H."/>
        </authorList>
    </citation>
    <scope>NUCLEOTIDE SEQUENCE [LARGE SCALE GENOMIC DNA]</scope>
    <source>
        <strain evidence="13 14">SHSM-M15</strain>
    </source>
</reference>
<keyword evidence="11" id="KW-0732">Signal</keyword>
<feature type="region of interest" description="Disordered" evidence="10">
    <location>
        <begin position="568"/>
        <end position="599"/>
    </location>
</feature>
<evidence type="ECO:0000256" key="10">
    <source>
        <dbReference type="SAM" id="MobiDB-lite"/>
    </source>
</evidence>
<dbReference type="Gene3D" id="3.90.226.10">
    <property type="entry name" value="2-enoyl-CoA Hydratase, Chain A, domain 1"/>
    <property type="match status" value="1"/>
</dbReference>
<dbReference type="Pfam" id="PF26549">
    <property type="entry name" value="Tricorn_N"/>
    <property type="match status" value="1"/>
</dbReference>
<feature type="chain" id="PRO_5020456583" description="Tricorn protease homolog" evidence="11">
    <location>
        <begin position="22"/>
        <end position="1087"/>
    </location>
</feature>
<comment type="function">
    <text evidence="7">Degrades oligopeptides.</text>
</comment>
<feature type="compositionally biased region" description="Basic residues" evidence="10">
    <location>
        <begin position="587"/>
        <end position="596"/>
    </location>
</feature>
<dbReference type="GO" id="GO:0005737">
    <property type="term" value="C:cytoplasm"/>
    <property type="evidence" value="ECO:0007669"/>
    <property type="project" value="UniProtKB-SubCell"/>
</dbReference>
<evidence type="ECO:0000313" key="13">
    <source>
        <dbReference type="EMBL" id="RXQ96847.1"/>
    </source>
</evidence>
<evidence type="ECO:0000256" key="3">
    <source>
        <dbReference type="ARBA" id="ARBA00022490"/>
    </source>
</evidence>
<evidence type="ECO:0000256" key="6">
    <source>
        <dbReference type="ARBA" id="ARBA00022825"/>
    </source>
</evidence>
<gene>
    <name evidence="13" type="ORF">EO244_02625</name>
</gene>
<comment type="similarity">
    <text evidence="2 7">Belongs to the peptidase S41B family.</text>
</comment>
<evidence type="ECO:0000256" key="1">
    <source>
        <dbReference type="ARBA" id="ARBA00004496"/>
    </source>
</evidence>
<evidence type="ECO:0000256" key="2">
    <source>
        <dbReference type="ARBA" id="ARBA00008524"/>
    </source>
</evidence>
<feature type="domain" description="Tail specific protease" evidence="12">
    <location>
        <begin position="870"/>
        <end position="1062"/>
    </location>
</feature>
<dbReference type="InterPro" id="IPR028204">
    <property type="entry name" value="Tricorn_C1"/>
</dbReference>
<evidence type="ECO:0000256" key="8">
    <source>
        <dbReference type="PIRSR" id="PIRSR036421-1"/>
    </source>
</evidence>
<evidence type="ECO:0000256" key="9">
    <source>
        <dbReference type="PIRSR" id="PIRSR036421-3"/>
    </source>
</evidence>
<dbReference type="Gene3D" id="3.30.750.44">
    <property type="match status" value="1"/>
</dbReference>
<dbReference type="InterPro" id="IPR012393">
    <property type="entry name" value="Tricorn_protease"/>
</dbReference>
<keyword evidence="14" id="KW-1185">Reference proteome</keyword>
<dbReference type="EC" id="3.4.21.-" evidence="7"/>
<dbReference type="EMBL" id="SAXA01000002">
    <property type="protein sequence ID" value="RXQ96847.1"/>
    <property type="molecule type" value="Genomic_DNA"/>
</dbReference>
<evidence type="ECO:0000259" key="12">
    <source>
        <dbReference type="SMART" id="SM00245"/>
    </source>
</evidence>
<dbReference type="Pfam" id="PF14684">
    <property type="entry name" value="Tricorn_C1"/>
    <property type="match status" value="1"/>
</dbReference>
<dbReference type="SUPFAM" id="SSF52096">
    <property type="entry name" value="ClpP/crotonase"/>
    <property type="match status" value="1"/>
</dbReference>
<dbReference type="Pfam" id="PF03572">
    <property type="entry name" value="Peptidase_S41"/>
    <property type="match status" value="1"/>
</dbReference>
<dbReference type="PANTHER" id="PTHR43253">
    <property type="entry name" value="TRICORN PROTEASE HOMOLOG 2-RELATED"/>
    <property type="match status" value="1"/>
</dbReference>
<dbReference type="SUPFAM" id="SSF82171">
    <property type="entry name" value="DPP6 N-terminal domain-like"/>
    <property type="match status" value="2"/>
</dbReference>
<dbReference type="InterPro" id="IPR011659">
    <property type="entry name" value="WD40"/>
</dbReference>
<comment type="subcellular location">
    <subcellularLocation>
        <location evidence="1 7">Cytoplasm</location>
    </subcellularLocation>
</comment>
<dbReference type="GO" id="GO:0006508">
    <property type="term" value="P:proteolysis"/>
    <property type="evidence" value="ECO:0007669"/>
    <property type="project" value="UniProtKB-UniRule"/>
</dbReference>
<dbReference type="SMART" id="SM00245">
    <property type="entry name" value="TSPc"/>
    <property type="match status" value="1"/>
</dbReference>
<evidence type="ECO:0000256" key="4">
    <source>
        <dbReference type="ARBA" id="ARBA00022670"/>
    </source>
</evidence>
<dbReference type="GO" id="GO:0008236">
    <property type="term" value="F:serine-type peptidase activity"/>
    <property type="evidence" value="ECO:0007669"/>
    <property type="project" value="UniProtKB-UniRule"/>
</dbReference>